<gene>
    <name evidence="2" type="ORF">HA052_20770</name>
</gene>
<name>A0ABX0LA13_9NEIS</name>
<dbReference type="Gene3D" id="1.10.260.40">
    <property type="entry name" value="lambda repressor-like DNA-binding domains"/>
    <property type="match status" value="1"/>
</dbReference>
<keyword evidence="3" id="KW-1185">Reference proteome</keyword>
<reference evidence="2 3" key="1">
    <citation type="submission" date="2020-03" db="EMBL/GenBank/DDBJ databases">
        <title>Draft genome sequence of environmentally isolated cultures.</title>
        <authorList>
            <person name="Wilson H.S."/>
            <person name="De Leon M.E."/>
        </authorList>
    </citation>
    <scope>NUCLEOTIDE SEQUENCE [LARGE SCALE GENOMIC DNA]</scope>
    <source>
        <strain evidence="2 3">HSC-31F16</strain>
    </source>
</reference>
<dbReference type="InterPro" id="IPR001387">
    <property type="entry name" value="Cro/C1-type_HTH"/>
</dbReference>
<dbReference type="PROSITE" id="PS50943">
    <property type="entry name" value="HTH_CROC1"/>
    <property type="match status" value="1"/>
</dbReference>
<feature type="domain" description="HTH cro/C1-type" evidence="1">
    <location>
        <begin position="8"/>
        <end position="61"/>
    </location>
</feature>
<dbReference type="SUPFAM" id="SSF47413">
    <property type="entry name" value="lambda repressor-like DNA-binding domains"/>
    <property type="match status" value="1"/>
</dbReference>
<evidence type="ECO:0000259" key="1">
    <source>
        <dbReference type="PROSITE" id="PS50943"/>
    </source>
</evidence>
<dbReference type="EMBL" id="JAAOMA010000038">
    <property type="protein sequence ID" value="NHR07625.1"/>
    <property type="molecule type" value="Genomic_DNA"/>
</dbReference>
<evidence type="ECO:0000313" key="3">
    <source>
        <dbReference type="Proteomes" id="UP001515641"/>
    </source>
</evidence>
<protein>
    <submittedName>
        <fullName evidence="2">Helix-turn-helix transcriptional regulator</fullName>
    </submittedName>
</protein>
<dbReference type="SMART" id="SM00530">
    <property type="entry name" value="HTH_XRE"/>
    <property type="match status" value="1"/>
</dbReference>
<organism evidence="2 3">
    <name type="scientific">Chromobacterium fluminis</name>
    <dbReference type="NCBI Taxonomy" id="3044269"/>
    <lineage>
        <taxon>Bacteria</taxon>
        <taxon>Pseudomonadati</taxon>
        <taxon>Pseudomonadota</taxon>
        <taxon>Betaproteobacteria</taxon>
        <taxon>Neisseriales</taxon>
        <taxon>Chromobacteriaceae</taxon>
        <taxon>Chromobacterium</taxon>
    </lineage>
</organism>
<dbReference type="Proteomes" id="UP001515641">
    <property type="component" value="Unassembled WGS sequence"/>
</dbReference>
<dbReference type="InterPro" id="IPR010982">
    <property type="entry name" value="Lambda_DNA-bd_dom_sf"/>
</dbReference>
<comment type="caution">
    <text evidence="2">The sequence shown here is derived from an EMBL/GenBank/DDBJ whole genome shotgun (WGS) entry which is preliminary data.</text>
</comment>
<evidence type="ECO:0000313" key="2">
    <source>
        <dbReference type="EMBL" id="NHR07625.1"/>
    </source>
</evidence>
<sequence>METFAERVRRLKERRGVTVEEIAFACAVTEPTVYGWLKTTMPRNNHLASLATFLDVTVDHLVHGDRSETRDEIVHELRTLVPQLSNYQLTVLLMTAKEFAKKGQ</sequence>
<proteinExistence type="predicted"/>
<accession>A0ABX0LA13</accession>